<dbReference type="GO" id="GO:0015074">
    <property type="term" value="P:DNA integration"/>
    <property type="evidence" value="ECO:0007669"/>
    <property type="project" value="InterPro"/>
</dbReference>
<dbReference type="InterPro" id="IPR012337">
    <property type="entry name" value="RNaseH-like_sf"/>
</dbReference>
<sequence>IQLAGRAPKHPVCDQGPQFTDNDFKEWCKRKLGRKPRYGAVGKHGSIAVIERFIRTFKDIYLRKILIPYNMKQMRSEMTVFIQWYNLYRPHESLDGVTPIERYENSTPAIQAPRYEPRRKWPRKSRCAKPVVPVKNRRGVKLELVISYMDENRKLPVIELRQVA</sequence>
<protein>
    <recommendedName>
        <fullName evidence="1">Integrase catalytic domain-containing protein</fullName>
    </recommendedName>
</protein>
<feature type="domain" description="Integrase catalytic" evidence="1">
    <location>
        <begin position="1"/>
        <end position="107"/>
    </location>
</feature>
<dbReference type="InterPro" id="IPR036397">
    <property type="entry name" value="RNaseH_sf"/>
</dbReference>
<dbReference type="GO" id="GO:0003676">
    <property type="term" value="F:nucleic acid binding"/>
    <property type="evidence" value="ECO:0007669"/>
    <property type="project" value="InterPro"/>
</dbReference>
<proteinExistence type="predicted"/>
<dbReference type="AlphaFoldDB" id="X0YGU0"/>
<dbReference type="Pfam" id="PF13683">
    <property type="entry name" value="rve_3"/>
    <property type="match status" value="1"/>
</dbReference>
<dbReference type="PROSITE" id="PS50994">
    <property type="entry name" value="INTEGRASE"/>
    <property type="match status" value="1"/>
</dbReference>
<comment type="caution">
    <text evidence="2">The sequence shown here is derived from an EMBL/GenBank/DDBJ whole genome shotgun (WGS) entry which is preliminary data.</text>
</comment>
<name>X0YGU0_9ZZZZ</name>
<dbReference type="EMBL" id="BARS01043101">
    <property type="protein sequence ID" value="GAG36016.1"/>
    <property type="molecule type" value="Genomic_DNA"/>
</dbReference>
<accession>X0YGU0</accession>
<organism evidence="2">
    <name type="scientific">marine sediment metagenome</name>
    <dbReference type="NCBI Taxonomy" id="412755"/>
    <lineage>
        <taxon>unclassified sequences</taxon>
        <taxon>metagenomes</taxon>
        <taxon>ecological metagenomes</taxon>
    </lineage>
</organism>
<reference evidence="2" key="1">
    <citation type="journal article" date="2014" name="Front. Microbiol.">
        <title>High frequency of phylogenetically diverse reductive dehalogenase-homologous genes in deep subseafloor sedimentary metagenomes.</title>
        <authorList>
            <person name="Kawai M."/>
            <person name="Futagami T."/>
            <person name="Toyoda A."/>
            <person name="Takaki Y."/>
            <person name="Nishi S."/>
            <person name="Hori S."/>
            <person name="Arai W."/>
            <person name="Tsubouchi T."/>
            <person name="Morono Y."/>
            <person name="Uchiyama I."/>
            <person name="Ito T."/>
            <person name="Fujiyama A."/>
            <person name="Inagaki F."/>
            <person name="Takami H."/>
        </authorList>
    </citation>
    <scope>NUCLEOTIDE SEQUENCE</scope>
    <source>
        <strain evidence="2">Expedition CK06-06</strain>
    </source>
</reference>
<dbReference type="Gene3D" id="3.30.420.10">
    <property type="entry name" value="Ribonuclease H-like superfamily/Ribonuclease H"/>
    <property type="match status" value="1"/>
</dbReference>
<evidence type="ECO:0000313" key="2">
    <source>
        <dbReference type="EMBL" id="GAG36016.1"/>
    </source>
</evidence>
<gene>
    <name evidence="2" type="ORF">S01H1_65306</name>
</gene>
<evidence type="ECO:0000259" key="1">
    <source>
        <dbReference type="PROSITE" id="PS50994"/>
    </source>
</evidence>
<dbReference type="InterPro" id="IPR001584">
    <property type="entry name" value="Integrase_cat-core"/>
</dbReference>
<feature type="non-terminal residue" evidence="2">
    <location>
        <position position="1"/>
    </location>
</feature>
<dbReference type="SUPFAM" id="SSF53098">
    <property type="entry name" value="Ribonuclease H-like"/>
    <property type="match status" value="1"/>
</dbReference>